<evidence type="ECO:0000313" key="10">
    <source>
        <dbReference type="EMBL" id="OFC62578.1"/>
    </source>
</evidence>
<organism evidence="8 11">
    <name type="scientific">Candidatus Erwinia dacicola</name>
    <dbReference type="NCBI Taxonomy" id="252393"/>
    <lineage>
        <taxon>Bacteria</taxon>
        <taxon>Pseudomonadati</taxon>
        <taxon>Pseudomonadota</taxon>
        <taxon>Gammaproteobacteria</taxon>
        <taxon>Enterobacterales</taxon>
        <taxon>Erwiniaceae</taxon>
        <taxon>Erwinia</taxon>
    </lineage>
</organism>
<evidence type="ECO:0000256" key="6">
    <source>
        <dbReference type="RuleBase" id="RU365089"/>
    </source>
</evidence>
<protein>
    <recommendedName>
        <fullName evidence="6">Mutator family transposase</fullName>
    </recommendedName>
</protein>
<dbReference type="EMBL" id="MAYS01000217">
    <property type="protein sequence ID" value="OFC62578.1"/>
    <property type="molecule type" value="Genomic_DNA"/>
</dbReference>
<dbReference type="EMBL" id="MAYS01000368">
    <property type="protein sequence ID" value="OFC61604.1"/>
    <property type="molecule type" value="Genomic_DNA"/>
</dbReference>
<keyword evidence="6" id="KW-0814">Transposable element</keyword>
<dbReference type="EMBL" id="MAYS01000517">
    <property type="protein sequence ID" value="OFC60675.1"/>
    <property type="molecule type" value="Genomic_DNA"/>
</dbReference>
<evidence type="ECO:0000256" key="3">
    <source>
        <dbReference type="ARBA" id="ARBA00022578"/>
    </source>
</evidence>
<sequence>MMDEAEAEVLAYFGFPGAHRVKIHSTNTLERLNKEVKRRSDVVGIFPNEESITRLLGAVLTEQNEEWLLQNRYLPQHSMAEIEQTAENDVIEALPLSA</sequence>
<keyword evidence="3 6" id="KW-0815">Transposition</keyword>
<keyword evidence="4 6" id="KW-0238">DNA-binding</keyword>
<evidence type="ECO:0000256" key="5">
    <source>
        <dbReference type="ARBA" id="ARBA00023172"/>
    </source>
</evidence>
<comment type="similarity">
    <text evidence="2 6">Belongs to the transposase mutator family.</text>
</comment>
<name>A0A1E7YWB1_9GAMM</name>
<evidence type="ECO:0000256" key="4">
    <source>
        <dbReference type="ARBA" id="ARBA00023125"/>
    </source>
</evidence>
<comment type="function">
    <text evidence="1 6">Required for the transposition of the insertion element.</text>
</comment>
<evidence type="ECO:0000313" key="11">
    <source>
        <dbReference type="Proteomes" id="UP000243534"/>
    </source>
</evidence>
<evidence type="ECO:0000313" key="9">
    <source>
        <dbReference type="EMBL" id="OFC61604.1"/>
    </source>
</evidence>
<dbReference type="GO" id="GO:0004803">
    <property type="term" value="F:transposase activity"/>
    <property type="evidence" value="ECO:0007669"/>
    <property type="project" value="UniProtKB-UniRule"/>
</dbReference>
<evidence type="ECO:0000313" key="8">
    <source>
        <dbReference type="EMBL" id="OFC60675.1"/>
    </source>
</evidence>
<accession>A0A1E7YWB1</accession>
<proteinExistence type="inferred from homology"/>
<comment type="caution">
    <text evidence="8">The sequence shown here is derived from an EMBL/GenBank/DDBJ whole genome shotgun (WGS) entry which is preliminary data.</text>
</comment>
<dbReference type="PANTHER" id="PTHR33217:SF7">
    <property type="entry name" value="TRANSPOSASE FOR INSERTION SEQUENCE ELEMENT IS1081"/>
    <property type="match status" value="1"/>
</dbReference>
<dbReference type="GO" id="GO:0003677">
    <property type="term" value="F:DNA binding"/>
    <property type="evidence" value="ECO:0007669"/>
    <property type="project" value="UniProtKB-UniRule"/>
</dbReference>
<evidence type="ECO:0000313" key="7">
    <source>
        <dbReference type="EMBL" id="OFC59267.1"/>
    </source>
</evidence>
<dbReference type="EMBL" id="MAYS01000570">
    <property type="protein sequence ID" value="OFC59267.1"/>
    <property type="molecule type" value="Genomic_DNA"/>
</dbReference>
<keyword evidence="5 6" id="KW-0233">DNA recombination</keyword>
<reference evidence="8 11" key="1">
    <citation type="submission" date="2016-07" db="EMBL/GenBank/DDBJ databases">
        <authorList>
            <person name="Yuval B."/>
        </authorList>
    </citation>
    <scope>NUCLEOTIDE SEQUENCE [LARGE SCALE GENOMIC DNA]</scope>
    <source>
        <strain evidence="8 11">IL</strain>
    </source>
</reference>
<evidence type="ECO:0000256" key="2">
    <source>
        <dbReference type="ARBA" id="ARBA00010961"/>
    </source>
</evidence>
<dbReference type="Pfam" id="PF00872">
    <property type="entry name" value="Transposase_mut"/>
    <property type="match status" value="1"/>
</dbReference>
<dbReference type="Proteomes" id="UP000243534">
    <property type="component" value="Unassembled WGS sequence"/>
</dbReference>
<dbReference type="GO" id="GO:0006313">
    <property type="term" value="P:DNA transposition"/>
    <property type="evidence" value="ECO:0007669"/>
    <property type="project" value="UniProtKB-UniRule"/>
</dbReference>
<evidence type="ECO:0000256" key="1">
    <source>
        <dbReference type="ARBA" id="ARBA00002190"/>
    </source>
</evidence>
<dbReference type="AlphaFoldDB" id="A0A1E7YWB1"/>
<gene>
    <name evidence="9" type="ORF">BBW68_01835</name>
    <name evidence="7" type="ORF">BBW68_02480</name>
    <name evidence="10" type="ORF">BBW68_09045</name>
    <name evidence="8" type="ORF">BBW68_14625</name>
</gene>
<dbReference type="PANTHER" id="PTHR33217">
    <property type="entry name" value="TRANSPOSASE FOR INSERTION SEQUENCE ELEMENT IS1081"/>
    <property type="match status" value="1"/>
</dbReference>
<dbReference type="InterPro" id="IPR001207">
    <property type="entry name" value="Transposase_mutator"/>
</dbReference>